<dbReference type="GeneID" id="64592117"/>
<dbReference type="EMBL" id="JABBWE010000055">
    <property type="protein sequence ID" value="KAG1789844.1"/>
    <property type="molecule type" value="Genomic_DNA"/>
</dbReference>
<reference evidence="2" key="1">
    <citation type="journal article" date="2020" name="New Phytol.">
        <title>Comparative genomics reveals dynamic genome evolution in host specialist ectomycorrhizal fungi.</title>
        <authorList>
            <person name="Lofgren L.A."/>
            <person name="Nguyen N.H."/>
            <person name="Vilgalys R."/>
            <person name="Ruytinx J."/>
            <person name="Liao H.L."/>
            <person name="Branco S."/>
            <person name="Kuo A."/>
            <person name="LaButti K."/>
            <person name="Lipzen A."/>
            <person name="Andreopoulos W."/>
            <person name="Pangilinan J."/>
            <person name="Riley R."/>
            <person name="Hundley H."/>
            <person name="Na H."/>
            <person name="Barry K."/>
            <person name="Grigoriev I.V."/>
            <person name="Stajich J.E."/>
            <person name="Kennedy P.G."/>
        </authorList>
    </citation>
    <scope>NUCLEOTIDE SEQUENCE</scope>
    <source>
        <strain evidence="2">S12</strain>
    </source>
</reference>
<dbReference type="InterPro" id="IPR048680">
    <property type="entry name" value="COG4_N"/>
</dbReference>
<evidence type="ECO:0000259" key="1">
    <source>
        <dbReference type="Pfam" id="PF20663"/>
    </source>
</evidence>
<evidence type="ECO:0000313" key="3">
    <source>
        <dbReference type="Proteomes" id="UP000719766"/>
    </source>
</evidence>
<organism evidence="2 3">
    <name type="scientific">Suillus plorans</name>
    <dbReference type="NCBI Taxonomy" id="116603"/>
    <lineage>
        <taxon>Eukaryota</taxon>
        <taxon>Fungi</taxon>
        <taxon>Dikarya</taxon>
        <taxon>Basidiomycota</taxon>
        <taxon>Agaricomycotina</taxon>
        <taxon>Agaricomycetes</taxon>
        <taxon>Agaricomycetidae</taxon>
        <taxon>Boletales</taxon>
        <taxon>Suillineae</taxon>
        <taxon>Suillaceae</taxon>
        <taxon>Suillus</taxon>
    </lineage>
</organism>
<evidence type="ECO:0000313" key="2">
    <source>
        <dbReference type="EMBL" id="KAG1789844.1"/>
    </source>
</evidence>
<dbReference type="RefSeq" id="XP_041156863.1">
    <property type="nucleotide sequence ID" value="XM_041298353.1"/>
</dbReference>
<feature type="domain" description="Conserved oligomeric Golgi complex subunit 4 N-terminal" evidence="1">
    <location>
        <begin position="21"/>
        <end position="77"/>
    </location>
</feature>
<protein>
    <recommendedName>
        <fullName evidence="1">Conserved oligomeric Golgi complex subunit 4 N-terminal domain-containing protein</fullName>
    </recommendedName>
</protein>
<name>A0A9P7AJJ4_9AGAM</name>
<proteinExistence type="predicted"/>
<dbReference type="AlphaFoldDB" id="A0A9P7AJJ4"/>
<dbReference type="Pfam" id="PF20663">
    <property type="entry name" value="COG4_N"/>
    <property type="match status" value="1"/>
</dbReference>
<dbReference type="OrthoDB" id="47059at2759"/>
<sequence length="112" mass="12758">MRYVFLPLHTLPLQYDHPDLTAQTAERVGRCVRSLDEEMRRAGEVAGRVGQVMELKSSLARLQSYIENKDWESAARCWGAPCPCPLQSFQGPCCRVFIVSDHSKHSRFFSSL</sequence>
<keyword evidence="3" id="KW-1185">Reference proteome</keyword>
<accession>A0A9P7AJJ4</accession>
<comment type="caution">
    <text evidence="2">The sequence shown here is derived from an EMBL/GenBank/DDBJ whole genome shotgun (WGS) entry which is preliminary data.</text>
</comment>
<gene>
    <name evidence="2" type="ORF">HD556DRAFT_1243230</name>
</gene>
<dbReference type="Proteomes" id="UP000719766">
    <property type="component" value="Unassembled WGS sequence"/>
</dbReference>